<dbReference type="Gene3D" id="3.20.20.80">
    <property type="entry name" value="Glycosidases"/>
    <property type="match status" value="1"/>
</dbReference>
<evidence type="ECO:0000259" key="11">
    <source>
        <dbReference type="Pfam" id="PF21226"/>
    </source>
</evidence>
<dbReference type="SUPFAM" id="SSF51445">
    <property type="entry name" value="(Trans)glycosidases"/>
    <property type="match status" value="1"/>
</dbReference>
<proteinExistence type="inferred from homology"/>
<keyword evidence="13" id="KW-1185">Reference proteome</keyword>
<protein>
    <recommendedName>
        <fullName evidence="4 10">4-alpha-glucanotransferase</fullName>
        <ecNumber evidence="3 10">2.4.1.25</ecNumber>
    </recommendedName>
    <alternativeName>
        <fullName evidence="8 10">Amylomaltase</fullName>
    </alternativeName>
    <alternativeName>
        <fullName evidence="9 10">Disproportionating enzyme</fullName>
    </alternativeName>
</protein>
<dbReference type="PANTHER" id="PTHR32438">
    <property type="entry name" value="4-ALPHA-GLUCANOTRANSFERASE DPE1, CHLOROPLASTIC/AMYLOPLASTIC"/>
    <property type="match status" value="1"/>
</dbReference>
<evidence type="ECO:0000256" key="10">
    <source>
        <dbReference type="RuleBase" id="RU361207"/>
    </source>
</evidence>
<dbReference type="EC" id="2.4.1.25" evidence="3 10"/>
<evidence type="ECO:0000256" key="7">
    <source>
        <dbReference type="ARBA" id="ARBA00023277"/>
    </source>
</evidence>
<organism evidence="12 13">
    <name type="scientific">Streptodolium elevatio</name>
    <dbReference type="NCBI Taxonomy" id="3157996"/>
    <lineage>
        <taxon>Bacteria</taxon>
        <taxon>Bacillati</taxon>
        <taxon>Actinomycetota</taxon>
        <taxon>Actinomycetes</taxon>
        <taxon>Kitasatosporales</taxon>
        <taxon>Streptomycetaceae</taxon>
        <taxon>Streptodolium</taxon>
    </lineage>
</organism>
<evidence type="ECO:0000256" key="6">
    <source>
        <dbReference type="ARBA" id="ARBA00022679"/>
    </source>
</evidence>
<comment type="catalytic activity">
    <reaction evidence="1 10">
        <text>Transfers a segment of a (1-&gt;4)-alpha-D-glucan to a new position in an acceptor, which may be glucose or a (1-&gt;4)-alpha-D-glucan.</text>
        <dbReference type="EC" id="2.4.1.25"/>
    </reaction>
</comment>
<comment type="similarity">
    <text evidence="2 10">Belongs to the disproportionating enzyme family.</text>
</comment>
<evidence type="ECO:0000256" key="5">
    <source>
        <dbReference type="ARBA" id="ARBA00022676"/>
    </source>
</evidence>
<keyword evidence="6 10" id="KW-0808">Transferase</keyword>
<evidence type="ECO:0000256" key="1">
    <source>
        <dbReference type="ARBA" id="ARBA00000439"/>
    </source>
</evidence>
<evidence type="ECO:0000256" key="3">
    <source>
        <dbReference type="ARBA" id="ARBA00012560"/>
    </source>
</evidence>
<accession>A0ABV3DCE8</accession>
<dbReference type="NCBIfam" id="TIGR00217">
    <property type="entry name" value="malQ"/>
    <property type="match status" value="1"/>
</dbReference>
<sequence length="776" mass="84204">MERTSTEDKAAAGPVTGDLARLAGAYGVATEHHGWRGDVVYADEATVRAVLAALGVDAETPEAVQAALAAHELTRRQRLLPPVIVTRAGRSETFSVHTEPGARLELWVEQEDGGVRRDLAERSRHLPPAVDGQVVQERAYALPVDLPLGWHTLHARVLSADDVPLGSGGVPGARTDERLASAPLAVTPAHLAPPSGRSWGFMVQLYSLLSRRSWGIGDLVDLADLAGWSARRHGAGFVLVNPLHAASPVAPVEPSPYLPVSRRFTDPMYVRVEAVPEYAYLSPVEHAVAEELRLRTGDLEHAATDTATGTTTATVVGARTPGADGSPPGAADIADIADTGARGSGERLDRDRVRTAKREALAMVHRVPRSPGREAAYRAFLATEGRWLDDHATWCALVEEYGPNWHDWPEELHDPDGPGVREARRRLSAAVDFHRWCQWIADGQLADAQRTARDSGMPLGVVHDLAVGVHPDGSDAWILGSGRGGEVLALGASGGAPPDAMNAFGQDWSQPPWHPVRLAEAGYAPYRELLRAVFRNAGAVRVDHILGLFRFWWIPRGNRPDRGAYVRYDHEAMVGILALEAHRAGAVVVGEDLGTVEPWVRDYLRERGVLGTSVLWFEQNDAGPMPPEDWRALSLATVTTHDLPPTAARLAGEHVDLWAELELLATDLDSARAEADRDRDAWLDLLRSRGLLRPGAGERETVEALHRLLVRAPCRMIGVWLPDAVGDRRPQNLPGTSREYPNWLLPVADSAGRKVLLEDLTASARAASLARVLRGL</sequence>
<dbReference type="Proteomes" id="UP001551482">
    <property type="component" value="Unassembled WGS sequence"/>
</dbReference>
<evidence type="ECO:0000313" key="13">
    <source>
        <dbReference type="Proteomes" id="UP001551482"/>
    </source>
</evidence>
<dbReference type="Pfam" id="PF02446">
    <property type="entry name" value="Glyco_hydro_77"/>
    <property type="match status" value="1"/>
</dbReference>
<feature type="domain" description="MalQ N-terminal beta-sandwich" evidence="11">
    <location>
        <begin position="80"/>
        <end position="157"/>
    </location>
</feature>
<evidence type="ECO:0000256" key="4">
    <source>
        <dbReference type="ARBA" id="ARBA00020295"/>
    </source>
</evidence>
<keyword evidence="5 10" id="KW-0328">Glycosyltransferase</keyword>
<comment type="caution">
    <text evidence="12">The sequence shown here is derived from an EMBL/GenBank/DDBJ whole genome shotgun (WGS) entry which is preliminary data.</text>
</comment>
<reference evidence="12 13" key="1">
    <citation type="submission" date="2024-06" db="EMBL/GenBank/DDBJ databases">
        <title>The Natural Products Discovery Center: Release of the First 8490 Sequenced Strains for Exploring Actinobacteria Biosynthetic Diversity.</title>
        <authorList>
            <person name="Kalkreuter E."/>
            <person name="Kautsar S.A."/>
            <person name="Yang D."/>
            <person name="Bader C.D."/>
            <person name="Teijaro C.N."/>
            <person name="Fluegel L."/>
            <person name="Davis C.M."/>
            <person name="Simpson J.R."/>
            <person name="Lauterbach L."/>
            <person name="Steele A.D."/>
            <person name="Gui C."/>
            <person name="Meng S."/>
            <person name="Li G."/>
            <person name="Viehrig K."/>
            <person name="Ye F."/>
            <person name="Su P."/>
            <person name="Kiefer A.F."/>
            <person name="Nichols A."/>
            <person name="Cepeda A.J."/>
            <person name="Yan W."/>
            <person name="Fan B."/>
            <person name="Jiang Y."/>
            <person name="Adhikari A."/>
            <person name="Zheng C.-J."/>
            <person name="Schuster L."/>
            <person name="Cowan T.M."/>
            <person name="Smanski M.J."/>
            <person name="Chevrette M.G."/>
            <person name="De Carvalho L.P.S."/>
            <person name="Shen B."/>
        </authorList>
    </citation>
    <scope>NUCLEOTIDE SEQUENCE [LARGE SCALE GENOMIC DNA]</scope>
    <source>
        <strain evidence="12 13">NPDC048946</strain>
    </source>
</reference>
<gene>
    <name evidence="12" type="primary">malQ</name>
    <name evidence="12" type="ORF">AB0C36_05155</name>
</gene>
<evidence type="ECO:0000256" key="8">
    <source>
        <dbReference type="ARBA" id="ARBA00031423"/>
    </source>
</evidence>
<dbReference type="Pfam" id="PF21226">
    <property type="entry name" value="MalQ_N"/>
    <property type="match status" value="1"/>
</dbReference>
<evidence type="ECO:0000256" key="2">
    <source>
        <dbReference type="ARBA" id="ARBA00005684"/>
    </source>
</evidence>
<keyword evidence="7 10" id="KW-0119">Carbohydrate metabolism</keyword>
<dbReference type="InterPro" id="IPR017853">
    <property type="entry name" value="GH"/>
</dbReference>
<dbReference type="InterPro" id="IPR003385">
    <property type="entry name" value="Glyco_hydro_77"/>
</dbReference>
<dbReference type="EMBL" id="JBEZFP010000008">
    <property type="protein sequence ID" value="MEU8132877.1"/>
    <property type="molecule type" value="Genomic_DNA"/>
</dbReference>
<evidence type="ECO:0000313" key="12">
    <source>
        <dbReference type="EMBL" id="MEU8132877.1"/>
    </source>
</evidence>
<evidence type="ECO:0000256" key="9">
    <source>
        <dbReference type="ARBA" id="ARBA00031501"/>
    </source>
</evidence>
<dbReference type="RefSeq" id="WP_358349420.1">
    <property type="nucleotide sequence ID" value="NZ_JBEZFP010000008.1"/>
</dbReference>
<dbReference type="PANTHER" id="PTHR32438:SF5">
    <property type="entry name" value="4-ALPHA-GLUCANOTRANSFERASE DPE1, CHLOROPLASTIC_AMYLOPLASTIC"/>
    <property type="match status" value="1"/>
</dbReference>
<name>A0ABV3DCE8_9ACTN</name>
<dbReference type="GO" id="GO:0004134">
    <property type="term" value="F:4-alpha-glucanotransferase activity"/>
    <property type="evidence" value="ECO:0007669"/>
    <property type="project" value="UniProtKB-EC"/>
</dbReference>
<dbReference type="InterPro" id="IPR048458">
    <property type="entry name" value="MalQ_N"/>
</dbReference>